<reference evidence="3" key="1">
    <citation type="journal article" date="2011" name="J. Bacteriol.">
        <title>Genome sequences of eight morphologically diverse alphaproteobacteria.</title>
        <authorList>
            <consortium name="US DOE Joint Genome Institute"/>
            <person name="Brown P.J."/>
            <person name="Kysela D.T."/>
            <person name="Buechlein A."/>
            <person name="Hemmerich C."/>
            <person name="Brun Y.V."/>
        </authorList>
    </citation>
    <scope>NUCLEOTIDE SEQUENCE [LARGE SCALE GENOMIC DNA]</scope>
    <source>
        <strain evidence="3">ATCC 51888 / DSM 1869 / NCIB 11706 / TK 0415</strain>
    </source>
</reference>
<name>D8JV54_HYPDA</name>
<dbReference type="Pfam" id="PF04230">
    <property type="entry name" value="PS_pyruv_trans"/>
    <property type="match status" value="1"/>
</dbReference>
<dbReference type="eggNOG" id="COG2327">
    <property type="taxonomic scope" value="Bacteria"/>
</dbReference>
<evidence type="ECO:0000259" key="1">
    <source>
        <dbReference type="Pfam" id="PF04230"/>
    </source>
</evidence>
<protein>
    <recommendedName>
        <fullName evidence="1">Polysaccharide pyruvyl transferase domain-containing protein</fullName>
    </recommendedName>
</protein>
<proteinExistence type="predicted"/>
<feature type="domain" description="Polysaccharide pyruvyl transferase" evidence="1">
    <location>
        <begin position="10"/>
        <end position="259"/>
    </location>
</feature>
<sequence>MGDTRAVGHHGSTLVMEAIVRELANRGADAAIAGPVRSEFDVARLRTFDGVVINGEGALHVRSPKALLISQFARRARDIGIPCFLVNTVIDECDEEVIQGFPALTGVFCREPRSLERAKSYGATAKLCPDVTLAIETPKDIKWHAGEKVIVTDSTLGSVNKLLHAFARRTHAAFLPMRTRPQVPIFSSKKAFMRIVKYEVRHKIGNVLPGNFTADRFGCSVGSADAFLRAIAGGTKFIVSGRFHGACLAMRLGVPFLAVRSITHKVESLLDDAQLSHKLIDLETLKSTTRLDSLFAAATWSDADQARCRSYVANAQKAVAECFDDVVAQIAVERARA</sequence>
<keyword evidence="3" id="KW-1185">Reference proteome</keyword>
<accession>D8JV54</accession>
<gene>
    <name evidence="2" type="ordered locus">Hden_1056</name>
</gene>
<dbReference type="InterPro" id="IPR007345">
    <property type="entry name" value="Polysacch_pyruvyl_Trfase"/>
</dbReference>
<evidence type="ECO:0000313" key="3">
    <source>
        <dbReference type="Proteomes" id="UP000002033"/>
    </source>
</evidence>
<dbReference type="Proteomes" id="UP000002033">
    <property type="component" value="Chromosome"/>
</dbReference>
<dbReference type="STRING" id="582899.Hden_1056"/>
<dbReference type="KEGG" id="hdn:Hden_1056"/>
<dbReference type="HOGENOM" id="CLU_068469_0_0_5"/>
<evidence type="ECO:0000313" key="2">
    <source>
        <dbReference type="EMBL" id="ADJ22870.1"/>
    </source>
</evidence>
<organism evidence="2 3">
    <name type="scientific">Hyphomicrobium denitrificans (strain ATCC 51888 / DSM 1869 / NCIMB 11706 / TK 0415)</name>
    <dbReference type="NCBI Taxonomy" id="582899"/>
    <lineage>
        <taxon>Bacteria</taxon>
        <taxon>Pseudomonadati</taxon>
        <taxon>Pseudomonadota</taxon>
        <taxon>Alphaproteobacteria</taxon>
        <taxon>Hyphomicrobiales</taxon>
        <taxon>Hyphomicrobiaceae</taxon>
        <taxon>Hyphomicrobium</taxon>
    </lineage>
</organism>
<dbReference type="AlphaFoldDB" id="D8JV54"/>
<dbReference type="EMBL" id="CP002083">
    <property type="protein sequence ID" value="ADJ22870.1"/>
    <property type="molecule type" value="Genomic_DNA"/>
</dbReference>